<protein>
    <recommendedName>
        <fullName evidence="8">Porphobilinogen deaminase</fullName>
        <shortName evidence="8">PBG</shortName>
        <ecNumber evidence="8">2.5.1.61</ecNumber>
    </recommendedName>
    <alternativeName>
        <fullName evidence="8">Hydroxymethylbilane synthase</fullName>
        <shortName evidence="8">HMBS</shortName>
    </alternativeName>
    <alternativeName>
        <fullName evidence="8">Pre-uroporphyrinogen synthase</fullName>
    </alternativeName>
</protein>
<evidence type="ECO:0000256" key="7">
    <source>
        <dbReference type="ARBA" id="ARBA00048169"/>
    </source>
</evidence>
<evidence type="ECO:0000256" key="6">
    <source>
        <dbReference type="ARBA" id="ARBA00023244"/>
    </source>
</evidence>
<dbReference type="Pfam" id="PF03900">
    <property type="entry name" value="Porphobil_deamC"/>
    <property type="match status" value="1"/>
</dbReference>
<dbReference type="GO" id="GO:0004418">
    <property type="term" value="F:hydroxymethylbilane synthase activity"/>
    <property type="evidence" value="ECO:0007669"/>
    <property type="project" value="UniProtKB-UniRule"/>
</dbReference>
<comment type="caution">
    <text evidence="11">The sequence shown here is derived from an EMBL/GenBank/DDBJ whole genome shotgun (WGS) entry which is preliminary data.</text>
</comment>
<dbReference type="GO" id="GO:0006782">
    <property type="term" value="P:protoporphyrinogen IX biosynthetic process"/>
    <property type="evidence" value="ECO:0007669"/>
    <property type="project" value="UniProtKB-UniRule"/>
</dbReference>
<dbReference type="EC" id="2.5.1.61" evidence="8"/>
<evidence type="ECO:0000256" key="4">
    <source>
        <dbReference type="ARBA" id="ARBA00011245"/>
    </source>
</evidence>
<proteinExistence type="inferred from homology"/>
<reference evidence="11 12" key="1">
    <citation type="submission" date="2017-02" db="EMBL/GenBank/DDBJ databases">
        <title>Genome sequence of the nitrite-oxidizing bacterium Nitrobacter vulgaris strain Ab1.</title>
        <authorList>
            <person name="Mellbye B.L."/>
            <person name="Davis E.W."/>
            <person name="Spieck E."/>
            <person name="Chang J.H."/>
            <person name="Bottomley P.J."/>
            <person name="Sayavedra-Soto L.A."/>
        </authorList>
    </citation>
    <scope>NUCLEOTIDE SEQUENCE [LARGE SCALE GENOMIC DNA]</scope>
    <source>
        <strain evidence="11 12">Ab1</strain>
    </source>
</reference>
<dbReference type="Pfam" id="PF01379">
    <property type="entry name" value="Porphobil_deam"/>
    <property type="match status" value="1"/>
</dbReference>
<dbReference type="UniPathway" id="UPA00251">
    <property type="reaction ID" value="UER00319"/>
</dbReference>
<dbReference type="PIRSF" id="PIRSF001438">
    <property type="entry name" value="4pyrrol_synth_OHMeBilane_synth"/>
    <property type="match status" value="1"/>
</dbReference>
<comment type="miscellaneous">
    <text evidence="8">The porphobilinogen subunits are added to the dipyrromethane group.</text>
</comment>
<feature type="domain" description="Porphobilinogen deaminase N-terminal" evidence="9">
    <location>
        <begin position="12"/>
        <end position="220"/>
    </location>
</feature>
<dbReference type="InterPro" id="IPR022418">
    <property type="entry name" value="Porphobilinogen_deaminase_C"/>
</dbReference>
<sequence>MQSSDETDILATIGTRGSPLAQAQAHEVRDRLARAHQVAPERIAIKTIRTSGDAIQDRPLFDVGGKGLFTKEIEEALLAGSIDFAVHSSKDVPTFLPDETWLPAFLPREDVRDVFISPRAASLDDLPAGSTVGTASLRRQAMVLRLRPDLKVNTLRGNVETRLRKLDAGEADATLLALAGLNRLGLQDKATRILETEEFLPAVGQGAIAIESRRDDDRINAFVKAIGDSETEVALSAERSFLALLDGSCRTPIGGHCRVNGDRIHFRGLIISPDGTESYETVREGIRADAVALGADAAHELRERAGEKFFTLFAGA</sequence>
<dbReference type="FunFam" id="3.40.190.10:FF:000005">
    <property type="entry name" value="Porphobilinogen deaminase"/>
    <property type="match status" value="1"/>
</dbReference>
<comment type="cofactor">
    <cofactor evidence="8">
        <name>dipyrromethane</name>
        <dbReference type="ChEBI" id="CHEBI:60342"/>
    </cofactor>
    <text evidence="8">Binds 1 dipyrromethane group covalently.</text>
</comment>
<name>A0A1V4I1Y0_NITVU</name>
<evidence type="ECO:0000259" key="10">
    <source>
        <dbReference type="Pfam" id="PF03900"/>
    </source>
</evidence>
<dbReference type="AlphaFoldDB" id="A0A1V4I1Y0"/>
<dbReference type="HAMAP" id="MF_00260">
    <property type="entry name" value="Porphobil_deam"/>
    <property type="match status" value="1"/>
</dbReference>
<evidence type="ECO:0000256" key="3">
    <source>
        <dbReference type="ARBA" id="ARBA00005638"/>
    </source>
</evidence>
<evidence type="ECO:0000259" key="9">
    <source>
        <dbReference type="Pfam" id="PF01379"/>
    </source>
</evidence>
<dbReference type="RefSeq" id="WP_079445595.1">
    <property type="nucleotide sequence ID" value="NZ_JAVDPZ010000008.1"/>
</dbReference>
<dbReference type="InterPro" id="IPR036803">
    <property type="entry name" value="Porphobilinogen_deaminase_C_sf"/>
</dbReference>
<dbReference type="OrthoDB" id="9810298at2"/>
<organism evidence="11 12">
    <name type="scientific">Nitrobacter vulgaris</name>
    <dbReference type="NCBI Taxonomy" id="29421"/>
    <lineage>
        <taxon>Bacteria</taxon>
        <taxon>Pseudomonadati</taxon>
        <taxon>Pseudomonadota</taxon>
        <taxon>Alphaproteobacteria</taxon>
        <taxon>Hyphomicrobiales</taxon>
        <taxon>Nitrobacteraceae</taxon>
        <taxon>Nitrobacter</taxon>
    </lineage>
</organism>
<evidence type="ECO:0000313" key="11">
    <source>
        <dbReference type="EMBL" id="OPH84238.1"/>
    </source>
</evidence>
<comment type="subunit">
    <text evidence="4 8">Monomer.</text>
</comment>
<accession>A0A1V4I1Y0</accession>
<dbReference type="PANTHER" id="PTHR11557">
    <property type="entry name" value="PORPHOBILINOGEN DEAMINASE"/>
    <property type="match status" value="1"/>
</dbReference>
<dbReference type="GO" id="GO:0005737">
    <property type="term" value="C:cytoplasm"/>
    <property type="evidence" value="ECO:0007669"/>
    <property type="project" value="UniProtKB-UniRule"/>
</dbReference>
<keyword evidence="6 8" id="KW-0627">Porphyrin biosynthesis</keyword>
<evidence type="ECO:0000256" key="5">
    <source>
        <dbReference type="ARBA" id="ARBA00022679"/>
    </source>
</evidence>
<dbReference type="PRINTS" id="PR00151">
    <property type="entry name" value="PORPHBDMNASE"/>
</dbReference>
<keyword evidence="12" id="KW-1185">Reference proteome</keyword>
<dbReference type="PANTHER" id="PTHR11557:SF0">
    <property type="entry name" value="PORPHOBILINOGEN DEAMINASE"/>
    <property type="match status" value="1"/>
</dbReference>
<comment type="catalytic activity">
    <reaction evidence="7 8">
        <text>4 porphobilinogen + H2O = hydroxymethylbilane + 4 NH4(+)</text>
        <dbReference type="Rhea" id="RHEA:13185"/>
        <dbReference type="ChEBI" id="CHEBI:15377"/>
        <dbReference type="ChEBI" id="CHEBI:28938"/>
        <dbReference type="ChEBI" id="CHEBI:57845"/>
        <dbReference type="ChEBI" id="CHEBI:58126"/>
        <dbReference type="EC" id="2.5.1.61"/>
    </reaction>
</comment>
<feature type="domain" description="Porphobilinogen deaminase C-terminal" evidence="10">
    <location>
        <begin position="236"/>
        <end position="302"/>
    </location>
</feature>
<dbReference type="SUPFAM" id="SSF54782">
    <property type="entry name" value="Porphobilinogen deaminase (hydroxymethylbilane synthase), C-terminal domain"/>
    <property type="match status" value="1"/>
</dbReference>
<dbReference type="Gene3D" id="3.40.190.10">
    <property type="entry name" value="Periplasmic binding protein-like II"/>
    <property type="match status" value="2"/>
</dbReference>
<dbReference type="EMBL" id="MWPQ01000006">
    <property type="protein sequence ID" value="OPH84238.1"/>
    <property type="molecule type" value="Genomic_DNA"/>
</dbReference>
<comment type="similarity">
    <text evidence="3 8">Belongs to the HMBS family.</text>
</comment>
<gene>
    <name evidence="8" type="primary">hemC</name>
    <name evidence="11" type="ORF">B2M20_02895</name>
</gene>
<evidence type="ECO:0000256" key="1">
    <source>
        <dbReference type="ARBA" id="ARBA00002869"/>
    </source>
</evidence>
<comment type="pathway">
    <text evidence="2">Porphyrin-containing compound metabolism; protoporphyrin-IX biosynthesis; coproporphyrinogen-III from 5-aminolevulinate: step 2/4.</text>
</comment>
<comment type="function">
    <text evidence="1 8">Tetrapolymerization of the monopyrrole PBG into the hydroxymethylbilane pre-uroporphyrinogen in several discrete steps.</text>
</comment>
<dbReference type="Gene3D" id="3.30.160.40">
    <property type="entry name" value="Porphobilinogen deaminase, C-terminal domain"/>
    <property type="match status" value="1"/>
</dbReference>
<feature type="modified residue" description="S-(dipyrrolylmethanemethyl)cysteine" evidence="8">
    <location>
        <position position="249"/>
    </location>
</feature>
<evidence type="ECO:0000313" key="12">
    <source>
        <dbReference type="Proteomes" id="UP000189940"/>
    </source>
</evidence>
<dbReference type="STRING" id="29421.B2M20_02895"/>
<evidence type="ECO:0000256" key="2">
    <source>
        <dbReference type="ARBA" id="ARBA00004735"/>
    </source>
</evidence>
<dbReference type="Proteomes" id="UP000189940">
    <property type="component" value="Unassembled WGS sequence"/>
</dbReference>
<dbReference type="InterPro" id="IPR022419">
    <property type="entry name" value="Porphobilin_deaminase_cofac_BS"/>
</dbReference>
<keyword evidence="5 8" id="KW-0808">Transferase</keyword>
<evidence type="ECO:0000256" key="8">
    <source>
        <dbReference type="HAMAP-Rule" id="MF_00260"/>
    </source>
</evidence>
<dbReference type="PROSITE" id="PS00533">
    <property type="entry name" value="PORPHOBILINOGEN_DEAM"/>
    <property type="match status" value="1"/>
</dbReference>
<dbReference type="NCBIfam" id="TIGR00212">
    <property type="entry name" value="hemC"/>
    <property type="match status" value="1"/>
</dbReference>
<dbReference type="InterPro" id="IPR000860">
    <property type="entry name" value="HemC"/>
</dbReference>
<dbReference type="InterPro" id="IPR022417">
    <property type="entry name" value="Porphobilin_deaminase_N"/>
</dbReference>
<dbReference type="SUPFAM" id="SSF53850">
    <property type="entry name" value="Periplasmic binding protein-like II"/>
    <property type="match status" value="1"/>
</dbReference>